<dbReference type="Pfam" id="PF21884">
    <property type="entry name" value="ZUO1-like_ZHD"/>
    <property type="match status" value="1"/>
</dbReference>
<evidence type="ECO:0000256" key="1">
    <source>
        <dbReference type="ARBA" id="ARBA00004123"/>
    </source>
</evidence>
<evidence type="ECO:0000256" key="2">
    <source>
        <dbReference type="SAM" id="MobiDB-lite"/>
    </source>
</evidence>
<dbReference type="InterPro" id="IPR054076">
    <property type="entry name" value="ZUO1-like_ZHD"/>
</dbReference>
<dbReference type="GO" id="GO:0043022">
    <property type="term" value="F:ribosome binding"/>
    <property type="evidence" value="ECO:0007669"/>
    <property type="project" value="InterPro"/>
</dbReference>
<dbReference type="SUPFAM" id="SSF46689">
    <property type="entry name" value="Homeodomain-like"/>
    <property type="match status" value="2"/>
</dbReference>
<feature type="domain" description="Myb-like" evidence="3">
    <location>
        <begin position="389"/>
        <end position="435"/>
    </location>
</feature>
<reference evidence="4" key="1">
    <citation type="journal article" date="2014" name="PLoS ONE">
        <title>Transcriptome-Based Identification of ABC Transporters in the Western Tarnished Plant Bug Lygus hesperus.</title>
        <authorList>
            <person name="Hull J.J."/>
            <person name="Chaney K."/>
            <person name="Geib S.M."/>
            <person name="Fabrick J.A."/>
            <person name="Brent C.S."/>
            <person name="Walsh D."/>
            <person name="Lavine L.C."/>
        </authorList>
    </citation>
    <scope>NUCLEOTIDE SEQUENCE</scope>
</reference>
<reference evidence="4" key="2">
    <citation type="submission" date="2014-07" db="EMBL/GenBank/DDBJ databases">
        <authorList>
            <person name="Hull J."/>
        </authorList>
    </citation>
    <scope>NUCLEOTIDE SEQUENCE</scope>
</reference>
<protein>
    <submittedName>
        <fullName evidence="5">DnaJ subfamily C member 2</fullName>
    </submittedName>
</protein>
<feature type="region of interest" description="Disordered" evidence="2">
    <location>
        <begin position="281"/>
        <end position="312"/>
    </location>
</feature>
<dbReference type="GO" id="GO:0005634">
    <property type="term" value="C:nucleus"/>
    <property type="evidence" value="ECO:0007669"/>
    <property type="project" value="UniProtKB-SubCell"/>
</dbReference>
<comment type="subcellular location">
    <subcellularLocation>
        <location evidence="1">Nucleus</location>
    </subcellularLocation>
</comment>
<feature type="region of interest" description="Disordered" evidence="2">
    <location>
        <begin position="166"/>
        <end position="198"/>
    </location>
</feature>
<evidence type="ECO:0000259" key="3">
    <source>
        <dbReference type="PROSITE" id="PS50090"/>
    </source>
</evidence>
<dbReference type="InterPro" id="IPR001005">
    <property type="entry name" value="SANT/Myb"/>
</dbReference>
<feature type="compositionally biased region" description="Basic and acidic residues" evidence="2">
    <location>
        <begin position="281"/>
        <end position="290"/>
    </location>
</feature>
<dbReference type="PANTHER" id="PTHR43999:SF1">
    <property type="entry name" value="DNAJ HOMOLOG SUBFAMILY C MEMBER 2"/>
    <property type="match status" value="1"/>
</dbReference>
<organism evidence="4">
    <name type="scientific">Lygus hesperus</name>
    <name type="common">Western plant bug</name>
    <dbReference type="NCBI Taxonomy" id="30085"/>
    <lineage>
        <taxon>Eukaryota</taxon>
        <taxon>Metazoa</taxon>
        <taxon>Ecdysozoa</taxon>
        <taxon>Arthropoda</taxon>
        <taxon>Hexapoda</taxon>
        <taxon>Insecta</taxon>
        <taxon>Pterygota</taxon>
        <taxon>Neoptera</taxon>
        <taxon>Paraneoptera</taxon>
        <taxon>Hemiptera</taxon>
        <taxon>Heteroptera</taxon>
        <taxon>Panheteroptera</taxon>
        <taxon>Cimicomorpha</taxon>
        <taxon>Miridae</taxon>
        <taxon>Mirini</taxon>
        <taxon>Lygus</taxon>
    </lineage>
</organism>
<name>A0A0A9XEZ1_LYGHE</name>
<accession>A0A0A9XEZ1</accession>
<feature type="compositionally biased region" description="Basic and acidic residues" evidence="2">
    <location>
        <begin position="183"/>
        <end position="193"/>
    </location>
</feature>
<dbReference type="Gene3D" id="1.10.10.60">
    <property type="entry name" value="Homeodomain-like"/>
    <property type="match status" value="2"/>
</dbReference>
<dbReference type="InterPro" id="IPR044634">
    <property type="entry name" value="Zuotin/DnaJC2"/>
</dbReference>
<proteinExistence type="predicted"/>
<dbReference type="GO" id="GO:0030544">
    <property type="term" value="F:Hsp70 protein binding"/>
    <property type="evidence" value="ECO:0007669"/>
    <property type="project" value="InterPro"/>
</dbReference>
<dbReference type="AlphaFoldDB" id="A0A0A9XEZ1"/>
<dbReference type="EMBL" id="GDHC01002311">
    <property type="protein sequence ID" value="JAQ16318.1"/>
    <property type="molecule type" value="Transcribed_RNA"/>
</dbReference>
<dbReference type="GO" id="GO:0051083">
    <property type="term" value="P:'de novo' cotranslational protein folding"/>
    <property type="evidence" value="ECO:0007669"/>
    <property type="project" value="InterPro"/>
</dbReference>
<dbReference type="GO" id="GO:0005829">
    <property type="term" value="C:cytosol"/>
    <property type="evidence" value="ECO:0007669"/>
    <property type="project" value="TreeGrafter"/>
</dbReference>
<dbReference type="PANTHER" id="PTHR43999">
    <property type="entry name" value="DNAJ HOMOLOG SUBFAMILY C MEMBER 2"/>
    <property type="match status" value="1"/>
</dbReference>
<dbReference type="InterPro" id="IPR009057">
    <property type="entry name" value="Homeodomain-like_sf"/>
</dbReference>
<feature type="compositionally biased region" description="Basic and acidic residues" evidence="2">
    <location>
        <begin position="299"/>
        <end position="310"/>
    </location>
</feature>
<dbReference type="Pfam" id="PF23082">
    <property type="entry name" value="Myb_DNA-binding_2"/>
    <property type="match status" value="1"/>
</dbReference>
<dbReference type="SMART" id="SM00717">
    <property type="entry name" value="SANT"/>
    <property type="match status" value="2"/>
</dbReference>
<dbReference type="PROSITE" id="PS50090">
    <property type="entry name" value="MYB_LIKE"/>
    <property type="match status" value="1"/>
</dbReference>
<dbReference type="EMBL" id="GBHO01027984">
    <property type="protein sequence ID" value="JAG15620.1"/>
    <property type="molecule type" value="Transcribed_RNA"/>
</dbReference>
<dbReference type="SUPFAM" id="SSF46565">
    <property type="entry name" value="Chaperone J-domain"/>
    <property type="match status" value="1"/>
</dbReference>
<dbReference type="CDD" id="cd00167">
    <property type="entry name" value="SANT"/>
    <property type="match status" value="1"/>
</dbReference>
<evidence type="ECO:0000313" key="5">
    <source>
        <dbReference type="EMBL" id="JAQ16318.1"/>
    </source>
</evidence>
<gene>
    <name evidence="5" type="primary">Dnajc2_2</name>
    <name evidence="4" type="ORF">CM83_17566</name>
    <name evidence="5" type="ORF">g.83503</name>
</gene>
<reference evidence="5" key="3">
    <citation type="journal article" date="2016" name="Gigascience">
        <title>De novo construction of an expanded transcriptome assembly for the western tarnished plant bug, Lygus hesperus.</title>
        <authorList>
            <person name="Tassone E.E."/>
            <person name="Geib S.M."/>
            <person name="Hall B."/>
            <person name="Fabrick J.A."/>
            <person name="Brent C.S."/>
            <person name="Hull J.J."/>
        </authorList>
    </citation>
    <scope>NUCLEOTIDE SEQUENCE</scope>
</reference>
<evidence type="ECO:0000313" key="4">
    <source>
        <dbReference type="EMBL" id="JAG15620.1"/>
    </source>
</evidence>
<sequence>MHPDKCMNDIQSEERYQAVLQAHSILRSSKTRRDYLSVIDPPTLTAQHTEWCGDAFYKNFGAIFEQYGRYSVRQPVPQFGDAGARINDVNAFYNFWFEFQSWRTFPLAQPFETSQQRRQAFIAQSAQARSEAHSDQAIRKKEEKVRLQEILSYAYDHDPRIQQFKCEQAAEKKKQRDRKRERKRESRDTKHVDSTLSESMEQDLRQIVTALRVLELPYANDMLFQQKLRENFNYQLSLVWRAFVQSQACDCTMHVDPRTCSTIDTLLRRIVSQLHTTKTVAEKGTPDDTKTTAAVDGEMDGKEDGKKVEKSNQWTEEQVAALIKATQRFPPGTRARWETIADTLATVREGTTTKDVIKQVRKLEVSNLTGASPTSAQSPTQTQAVEDVWTLTQQRELENALRDIDRRDPQRWEKVAARVTDKTSTQVQRRYEYVRQQIRSAKSR</sequence>
<dbReference type="GO" id="GO:0006450">
    <property type="term" value="P:regulation of translational fidelity"/>
    <property type="evidence" value="ECO:0007669"/>
    <property type="project" value="InterPro"/>
</dbReference>
<dbReference type="InterPro" id="IPR036869">
    <property type="entry name" value="J_dom_sf"/>
</dbReference>